<feature type="region of interest" description="Disordered" evidence="4">
    <location>
        <begin position="297"/>
        <end position="324"/>
    </location>
</feature>
<dbReference type="SMART" id="SM00173">
    <property type="entry name" value="RAS"/>
    <property type="match status" value="1"/>
</dbReference>
<dbReference type="PANTHER" id="PTHR12638">
    <property type="entry name" value="PROTEIN MAGO NASHI HOMOLOG"/>
    <property type="match status" value="1"/>
</dbReference>
<evidence type="ECO:0000256" key="1">
    <source>
        <dbReference type="ARBA" id="ARBA00004123"/>
    </source>
</evidence>
<keyword evidence="3" id="KW-0539">Nucleus</keyword>
<dbReference type="InterPro" id="IPR004023">
    <property type="entry name" value="Mago_nashi"/>
</dbReference>
<dbReference type="GO" id="GO:0003924">
    <property type="term" value="F:GTPase activity"/>
    <property type="evidence" value="ECO:0007669"/>
    <property type="project" value="InterPro"/>
</dbReference>
<dbReference type="PROSITE" id="PS51419">
    <property type="entry name" value="RAB"/>
    <property type="match status" value="1"/>
</dbReference>
<evidence type="ECO:0000256" key="4">
    <source>
        <dbReference type="SAM" id="MobiDB-lite"/>
    </source>
</evidence>
<accession>A0A8J5J659</accession>
<dbReference type="GO" id="GO:0035145">
    <property type="term" value="C:exon-exon junction complex"/>
    <property type="evidence" value="ECO:0007669"/>
    <property type="project" value="InterPro"/>
</dbReference>
<dbReference type="CDD" id="cd11295">
    <property type="entry name" value="Mago_nashi"/>
    <property type="match status" value="1"/>
</dbReference>
<evidence type="ECO:0000256" key="2">
    <source>
        <dbReference type="ARBA" id="ARBA00009270"/>
    </source>
</evidence>
<comment type="similarity">
    <text evidence="2">Belongs to the mago nashi family.</text>
</comment>
<dbReference type="SMART" id="SM00174">
    <property type="entry name" value="RHO"/>
    <property type="match status" value="1"/>
</dbReference>
<dbReference type="NCBIfam" id="TIGR00231">
    <property type="entry name" value="small_GTP"/>
    <property type="match status" value="1"/>
</dbReference>
<evidence type="ECO:0000313" key="6">
    <source>
        <dbReference type="Proteomes" id="UP000709295"/>
    </source>
</evidence>
<dbReference type="SMART" id="SM00176">
    <property type="entry name" value="RAN"/>
    <property type="match status" value="1"/>
</dbReference>
<keyword evidence="6" id="KW-1185">Reference proteome</keyword>
<name>A0A8J5J659_9STRA</name>
<evidence type="ECO:0000313" key="5">
    <source>
        <dbReference type="EMBL" id="KAG6975885.1"/>
    </source>
</evidence>
<sequence>MPRNDDFYVRYYVGHRGKFGHEFMEFEFRADGKLRYANNSNYKKDSMIRKEVMVSQSVIDEVKRIISDSEIAKEDDKEWPEPDRVGRQELEVVLGNDHISFTCAKIGSLLDVQDSKDPEGLRVLYYLVQDLKCLVFSLITLHFKLVLLGDTAVGKSCLVVRFVRDEFFEFQEPTIGVGLEDGLTVKFEIWDTAGQERYRSLAPMYYRGAAAAIVVYDVTNKDSFTGAKSWVKELQRRGDPNVVIALAGNKADLEARRKVEFEEAHQYAEDNDILHMETSAKTAVNVKDLFVAIAKRLPKNPPQPEREAFPITPPQASKSKSGCC</sequence>
<dbReference type="EMBL" id="JAENGY010000047">
    <property type="protein sequence ID" value="KAG6975885.1"/>
    <property type="molecule type" value="Genomic_DNA"/>
</dbReference>
<dbReference type="SMART" id="SM00175">
    <property type="entry name" value="RAB"/>
    <property type="match status" value="1"/>
</dbReference>
<gene>
    <name evidence="5" type="ORF">JG688_00001938</name>
</gene>
<dbReference type="PANTHER" id="PTHR12638:SF0">
    <property type="entry name" value="MAGO HOMOLOG, EXON JUNCTION COMPLEX SUBUNIT-RELATED"/>
    <property type="match status" value="1"/>
</dbReference>
<feature type="compositionally biased region" description="Polar residues" evidence="4">
    <location>
        <begin position="314"/>
        <end position="324"/>
    </location>
</feature>
<dbReference type="InterPro" id="IPR005225">
    <property type="entry name" value="Small_GTP-bd"/>
</dbReference>
<dbReference type="FunFam" id="3.30.1560.10:FF:000001">
    <property type="entry name" value="Protein mago nashi homolog"/>
    <property type="match status" value="1"/>
</dbReference>
<organism evidence="5 6">
    <name type="scientific">Phytophthora aleatoria</name>
    <dbReference type="NCBI Taxonomy" id="2496075"/>
    <lineage>
        <taxon>Eukaryota</taxon>
        <taxon>Sar</taxon>
        <taxon>Stramenopiles</taxon>
        <taxon>Oomycota</taxon>
        <taxon>Peronosporomycetes</taxon>
        <taxon>Peronosporales</taxon>
        <taxon>Peronosporaceae</taxon>
        <taxon>Phytophthora</taxon>
    </lineage>
</organism>
<comment type="caution">
    <text evidence="5">The sequence shown here is derived from an EMBL/GenBank/DDBJ whole genome shotgun (WGS) entry which is preliminary data.</text>
</comment>
<dbReference type="FunFam" id="3.40.50.300:FF:001667">
    <property type="entry name" value="Rab family gtpase"/>
    <property type="match status" value="1"/>
</dbReference>
<comment type="subcellular location">
    <subcellularLocation>
        <location evidence="1">Nucleus</location>
    </subcellularLocation>
</comment>
<dbReference type="AlphaFoldDB" id="A0A8J5J659"/>
<protein>
    <submittedName>
        <fullName evidence="5">Uncharacterized protein</fullName>
    </submittedName>
</protein>
<dbReference type="PROSITE" id="PS51421">
    <property type="entry name" value="RAS"/>
    <property type="match status" value="1"/>
</dbReference>
<dbReference type="GO" id="GO:0005525">
    <property type="term" value="F:GTP binding"/>
    <property type="evidence" value="ECO:0007669"/>
    <property type="project" value="InterPro"/>
</dbReference>
<proteinExistence type="inferred from homology"/>
<dbReference type="Proteomes" id="UP000709295">
    <property type="component" value="Unassembled WGS sequence"/>
</dbReference>
<dbReference type="Pfam" id="PF02792">
    <property type="entry name" value="Mago_nashi"/>
    <property type="match status" value="1"/>
</dbReference>
<dbReference type="CDD" id="cd01860">
    <property type="entry name" value="Rab5_related"/>
    <property type="match status" value="1"/>
</dbReference>
<dbReference type="InterPro" id="IPR001806">
    <property type="entry name" value="Small_GTPase"/>
</dbReference>
<dbReference type="GO" id="GO:0008380">
    <property type="term" value="P:RNA splicing"/>
    <property type="evidence" value="ECO:0007669"/>
    <property type="project" value="InterPro"/>
</dbReference>
<reference evidence="5" key="1">
    <citation type="submission" date="2021-01" db="EMBL/GenBank/DDBJ databases">
        <title>Phytophthora aleatoria, a newly-described species from Pinus radiata is distinct from Phytophthora cactorum isolates based on comparative genomics.</title>
        <authorList>
            <person name="Mcdougal R."/>
            <person name="Panda P."/>
            <person name="Williams N."/>
            <person name="Studholme D.J."/>
        </authorList>
    </citation>
    <scope>NUCLEOTIDE SEQUENCE</scope>
    <source>
        <strain evidence="5">NZFS 4037</strain>
    </source>
</reference>
<evidence type="ECO:0000256" key="3">
    <source>
        <dbReference type="ARBA" id="ARBA00023242"/>
    </source>
</evidence>